<organism evidence="2 3">
    <name type="scientific">Ensete ventricosum</name>
    <name type="common">Abyssinian banana</name>
    <name type="synonym">Musa ensete</name>
    <dbReference type="NCBI Taxonomy" id="4639"/>
    <lineage>
        <taxon>Eukaryota</taxon>
        <taxon>Viridiplantae</taxon>
        <taxon>Streptophyta</taxon>
        <taxon>Embryophyta</taxon>
        <taxon>Tracheophyta</taxon>
        <taxon>Spermatophyta</taxon>
        <taxon>Magnoliopsida</taxon>
        <taxon>Liliopsida</taxon>
        <taxon>Zingiberales</taxon>
        <taxon>Musaceae</taxon>
        <taxon>Ensete</taxon>
    </lineage>
</organism>
<dbReference type="EMBL" id="JAQQAF010000008">
    <property type="protein sequence ID" value="KAJ8465861.1"/>
    <property type="molecule type" value="Genomic_DNA"/>
</dbReference>
<sequence length="154" mass="16706">MDIGACQAPPKTAAELEWSCISNLSSPLSFPRISDICHGRVLGPLPPRTVGVKARDGHDAQAKKPPPGRSFRGIDHWISSSTPTRSSGSIDESTPHAIRLKFLRDAAERITVEELDPWLGILNVCAAILRNWIHIAIKKHSAEVVSVSSSLLIC</sequence>
<reference evidence="2 3" key="1">
    <citation type="submission" date="2022-12" db="EMBL/GenBank/DDBJ databases">
        <title>Chromosome-scale assembly of the Ensete ventricosum genome.</title>
        <authorList>
            <person name="Dussert Y."/>
            <person name="Stocks J."/>
            <person name="Wendawek A."/>
            <person name="Woldeyes F."/>
            <person name="Nichols R.A."/>
            <person name="Borrell J.S."/>
        </authorList>
    </citation>
    <scope>NUCLEOTIDE SEQUENCE [LARGE SCALE GENOMIC DNA]</scope>
    <source>
        <strain evidence="3">cv. Maze</strain>
        <tissue evidence="2">Seeds</tissue>
    </source>
</reference>
<comment type="caution">
    <text evidence="2">The sequence shown here is derived from an EMBL/GenBank/DDBJ whole genome shotgun (WGS) entry which is preliminary data.</text>
</comment>
<evidence type="ECO:0000313" key="3">
    <source>
        <dbReference type="Proteomes" id="UP001222027"/>
    </source>
</evidence>
<name>A0AAV8Q8J3_ENSVE</name>
<dbReference type="Proteomes" id="UP001222027">
    <property type="component" value="Unassembled WGS sequence"/>
</dbReference>
<accession>A0AAV8Q8J3</accession>
<feature type="region of interest" description="Disordered" evidence="1">
    <location>
        <begin position="52"/>
        <end position="92"/>
    </location>
</feature>
<evidence type="ECO:0000256" key="1">
    <source>
        <dbReference type="SAM" id="MobiDB-lite"/>
    </source>
</evidence>
<dbReference type="AlphaFoldDB" id="A0AAV8Q8J3"/>
<proteinExistence type="predicted"/>
<feature type="compositionally biased region" description="Basic and acidic residues" evidence="1">
    <location>
        <begin position="53"/>
        <end position="62"/>
    </location>
</feature>
<feature type="compositionally biased region" description="Low complexity" evidence="1">
    <location>
        <begin position="79"/>
        <end position="89"/>
    </location>
</feature>
<keyword evidence="3" id="KW-1185">Reference proteome</keyword>
<evidence type="ECO:0000313" key="2">
    <source>
        <dbReference type="EMBL" id="KAJ8465861.1"/>
    </source>
</evidence>
<gene>
    <name evidence="2" type="ORF">OPV22_028413</name>
</gene>
<protein>
    <submittedName>
        <fullName evidence="2">Uncharacterized protein</fullName>
    </submittedName>
</protein>